<dbReference type="Proteomes" id="UP000397656">
    <property type="component" value="Chromosome 2"/>
</dbReference>
<accession>A0A643G477</accession>
<proteinExistence type="predicted"/>
<sequence>MAVDFSLLPAQVPVPQRGPSPFVWSVGFIVLTLAGIAFALWCWPHNAKTQTLWFWFCVVVIPVCLAGAFVLRRFSYFYKRRNRALSRNRVDKAYIDMVFDVASVPLAVLAAGYRLHIDEKENTFEAMVARSASPPTRPAKDTREMIVASCLEPEVAALTFDDEERQGAVLEWILRSFAPQIADVLGTVPDRVPVEVHLDIGGSVLSREAIQAIWAGLPASVRSSRLDVQPVVGPSGGLWLVDTMLDRPTPALRDVVTLLISANFSLLRTADPEPASAEAAAMMLLCPAGLARKERLAVAGWFHRPQSDTPAPPEGALHYALRWGGTTGTAVGGTLQTGLDQRTAAQMLVALRTAGRSGDGASSSDFALDTLAGNTGPTAPWLAAVLALDRAIASAAPYVAGVQGEARVLFAVLAPPEHHTQQDVLKND</sequence>
<protein>
    <submittedName>
        <fullName evidence="1">Uncharacterized protein</fullName>
    </submittedName>
</protein>
<dbReference type="EMBL" id="CP062804">
    <property type="protein sequence ID" value="QOT80224.1"/>
    <property type="molecule type" value="Genomic_DNA"/>
</dbReference>
<dbReference type="AlphaFoldDB" id="A0A643G477"/>
<reference evidence="1 2" key="1">
    <citation type="submission" date="2020-10" db="EMBL/GenBank/DDBJ databases">
        <title>Complete genome sequence of Cupriavidus basilensis CCUG 49340T.</title>
        <authorList>
            <person name="Salva-Serra F."/>
            <person name="Donoso R.A."/>
            <person name="Cho K.H."/>
            <person name="Yoo J.A."/>
            <person name="Lee K."/>
            <person name="Yoon S.-H."/>
            <person name="Perez-Pantoja D."/>
            <person name="Moore E.R.B."/>
        </authorList>
    </citation>
    <scope>NUCLEOTIDE SEQUENCE [LARGE SCALE GENOMIC DNA]</scope>
    <source>
        <strain evidence="2">CCUG 49340</strain>
    </source>
</reference>
<organism evidence="1 2">
    <name type="scientific">Cupriavidus basilensis</name>
    <dbReference type="NCBI Taxonomy" id="68895"/>
    <lineage>
        <taxon>Bacteria</taxon>
        <taxon>Pseudomonadati</taxon>
        <taxon>Pseudomonadota</taxon>
        <taxon>Betaproteobacteria</taxon>
        <taxon>Burkholderiales</taxon>
        <taxon>Burkholderiaceae</taxon>
        <taxon>Cupriavidus</taxon>
    </lineage>
</organism>
<evidence type="ECO:0000313" key="2">
    <source>
        <dbReference type="Proteomes" id="UP000397656"/>
    </source>
</evidence>
<name>A0A643G477_9BURK</name>
<dbReference type="RefSeq" id="WP_150984388.1">
    <property type="nucleotide sequence ID" value="NZ_CP062804.1"/>
</dbReference>
<dbReference type="GeneID" id="98403690"/>
<gene>
    <name evidence="1" type="ORF">F7R26_022415</name>
</gene>
<evidence type="ECO:0000313" key="1">
    <source>
        <dbReference type="EMBL" id="QOT80224.1"/>
    </source>
</evidence>